<evidence type="ECO:0000256" key="1">
    <source>
        <dbReference type="SAM" id="MobiDB-lite"/>
    </source>
</evidence>
<dbReference type="InterPro" id="IPR002035">
    <property type="entry name" value="VWF_A"/>
</dbReference>
<dbReference type="EMBL" id="JAGMUV010000006">
    <property type="protein sequence ID" value="KAH7152708.1"/>
    <property type="molecule type" value="Genomic_DNA"/>
</dbReference>
<reference evidence="4" key="1">
    <citation type="journal article" date="2021" name="Nat. Commun.">
        <title>Genetic determinants of endophytism in the Arabidopsis root mycobiome.</title>
        <authorList>
            <person name="Mesny F."/>
            <person name="Miyauchi S."/>
            <person name="Thiergart T."/>
            <person name="Pickel B."/>
            <person name="Atanasova L."/>
            <person name="Karlsson M."/>
            <person name="Huettel B."/>
            <person name="Barry K.W."/>
            <person name="Haridas S."/>
            <person name="Chen C."/>
            <person name="Bauer D."/>
            <person name="Andreopoulos W."/>
            <person name="Pangilinan J."/>
            <person name="LaButti K."/>
            <person name="Riley R."/>
            <person name="Lipzen A."/>
            <person name="Clum A."/>
            <person name="Drula E."/>
            <person name="Henrissat B."/>
            <person name="Kohler A."/>
            <person name="Grigoriev I.V."/>
            <person name="Martin F.M."/>
            <person name="Hacquard S."/>
        </authorList>
    </citation>
    <scope>NUCLEOTIDE SEQUENCE</scope>
    <source>
        <strain evidence="4">MPI-CAGE-AT-0147</strain>
    </source>
</reference>
<keyword evidence="5" id="KW-1185">Reference proteome</keyword>
<feature type="compositionally biased region" description="Polar residues" evidence="1">
    <location>
        <begin position="737"/>
        <end position="752"/>
    </location>
</feature>
<dbReference type="SUPFAM" id="SSF53300">
    <property type="entry name" value="vWA-like"/>
    <property type="match status" value="1"/>
</dbReference>
<dbReference type="Gene3D" id="3.40.50.410">
    <property type="entry name" value="von Willebrand factor, type A domain"/>
    <property type="match status" value="1"/>
</dbReference>
<dbReference type="PROSITE" id="PS51468">
    <property type="entry name" value="VIT"/>
    <property type="match status" value="1"/>
</dbReference>
<name>A0A9P9F5K2_9HYPO</name>
<feature type="non-terminal residue" evidence="4">
    <location>
        <position position="752"/>
    </location>
</feature>
<sequence>MPFPIFPGIRYDPCEPLPPDVNAWHINAHYKLPENEGQKPDVLPPRIPHGHVNSSQLSPEGGRGAPKVGNHDQQLREEGFLPPQSTSVKVQIIHDTAKFIVTQLFKNESHEIKQGIYQFPLPVDVTVTGFNCRIGPNKIIHGEVKAKEDVRHDFNEARRQGRAGGLMEQQTPEIFTITLANIPSRTKMQAELCFVCFLKQRVVADHQVFTLTLPTFIAPRYGDVPPGVRMPTRDSHLLSLSIDILTVEDLITVKSETHAIEYNRSTGATPCQTWDDFIASNDNNVVNSKAATVELKGRPTSLDKDIVITIDTALSDDSDAPQACLETHPTLENHQALMLTIPPELMTAAAKSSNKGEIIFLADCSGSMRDKIESLKSAMMFFINGIPMNRPFNIWRFGSDYTALWSKSKPLNKSSREKAMAYVRKEFASDMGGTEILSALEAICNSSKSLGAMDIIVLTDGEVWYPEKTVDFVRSKWETSKGLIRFFSLGIGRAVSHELVEGIAKAGGGYAEVITSVSGGGWEDRVVAVLKAAITGHIGSLSMKLEWQKEDKQRTCPEFKQSPNDISTISPFLRNRIFLLFDSGKQSPALKHVILQAEEPNGDTITKTLSPKRLRQPDTLLHKLAARALLGDIERGESWLHKDQNAYTYDSMIKAEAIRLGCKWSLVSKWTSVYAVEEETTVPDEAMEMEINITVAADDLGDTLLLPRGGQAAAHLASGLLRSRGYIGQSDTKSDSSELSIGTCSAGPSVTG</sequence>
<accession>A0A9P9F5K2</accession>
<evidence type="ECO:0000313" key="5">
    <source>
        <dbReference type="Proteomes" id="UP000738349"/>
    </source>
</evidence>
<feature type="domain" description="VWFA" evidence="2">
    <location>
        <begin position="357"/>
        <end position="538"/>
    </location>
</feature>
<dbReference type="Pfam" id="PF13768">
    <property type="entry name" value="VWA_3"/>
    <property type="match status" value="1"/>
</dbReference>
<feature type="region of interest" description="Disordered" evidence="1">
    <location>
        <begin position="48"/>
        <end position="70"/>
    </location>
</feature>
<proteinExistence type="predicted"/>
<evidence type="ECO:0000259" key="2">
    <source>
        <dbReference type="PROSITE" id="PS50234"/>
    </source>
</evidence>
<dbReference type="SMART" id="SM00609">
    <property type="entry name" value="VIT"/>
    <property type="match status" value="1"/>
</dbReference>
<evidence type="ECO:0000313" key="4">
    <source>
        <dbReference type="EMBL" id="KAH7152708.1"/>
    </source>
</evidence>
<dbReference type="SMART" id="SM00327">
    <property type="entry name" value="VWA"/>
    <property type="match status" value="1"/>
</dbReference>
<feature type="region of interest" description="Disordered" evidence="1">
    <location>
        <begin position="731"/>
        <end position="752"/>
    </location>
</feature>
<dbReference type="PANTHER" id="PTHR45737">
    <property type="entry name" value="VON WILLEBRAND FACTOR A DOMAIN-CONTAINING PROTEIN 5A"/>
    <property type="match status" value="1"/>
</dbReference>
<protein>
    <submittedName>
        <fullName evidence="4">von Willebrand factor type A domain-containing protein</fullName>
    </submittedName>
</protein>
<gene>
    <name evidence="4" type="ORF">EDB81DRAFT_686428</name>
</gene>
<dbReference type="Proteomes" id="UP000738349">
    <property type="component" value="Unassembled WGS sequence"/>
</dbReference>
<dbReference type="InterPro" id="IPR013694">
    <property type="entry name" value="VIT"/>
</dbReference>
<dbReference type="AlphaFoldDB" id="A0A9P9F5K2"/>
<organism evidence="4 5">
    <name type="scientific">Dactylonectria macrodidyma</name>
    <dbReference type="NCBI Taxonomy" id="307937"/>
    <lineage>
        <taxon>Eukaryota</taxon>
        <taxon>Fungi</taxon>
        <taxon>Dikarya</taxon>
        <taxon>Ascomycota</taxon>
        <taxon>Pezizomycotina</taxon>
        <taxon>Sordariomycetes</taxon>
        <taxon>Hypocreomycetidae</taxon>
        <taxon>Hypocreales</taxon>
        <taxon>Nectriaceae</taxon>
        <taxon>Dactylonectria</taxon>
    </lineage>
</organism>
<dbReference type="PROSITE" id="PS50234">
    <property type="entry name" value="VWFA"/>
    <property type="match status" value="1"/>
</dbReference>
<comment type="caution">
    <text evidence="4">The sequence shown here is derived from an EMBL/GenBank/DDBJ whole genome shotgun (WGS) entry which is preliminary data.</text>
</comment>
<dbReference type="PANTHER" id="PTHR45737:SF6">
    <property type="entry name" value="VON WILLEBRAND FACTOR A DOMAIN-CONTAINING PROTEIN 5A"/>
    <property type="match status" value="1"/>
</dbReference>
<feature type="domain" description="VIT" evidence="3">
    <location>
        <begin position="67"/>
        <end position="196"/>
    </location>
</feature>
<dbReference type="InterPro" id="IPR036465">
    <property type="entry name" value="vWFA_dom_sf"/>
</dbReference>
<dbReference type="Pfam" id="PF08487">
    <property type="entry name" value="VIT"/>
    <property type="match status" value="1"/>
</dbReference>
<evidence type="ECO:0000259" key="3">
    <source>
        <dbReference type="PROSITE" id="PS51468"/>
    </source>
</evidence>
<dbReference type="OrthoDB" id="1729737at2759"/>